<comment type="subcellular location">
    <subcellularLocation>
        <location evidence="1">Cell membrane</location>
        <topology evidence="1">Multi-pass membrane protein</topology>
    </subcellularLocation>
</comment>
<feature type="transmembrane region" description="Helical" evidence="10">
    <location>
        <begin position="116"/>
        <end position="149"/>
    </location>
</feature>
<comment type="caution">
    <text evidence="12">The sequence shown here is derived from an EMBL/GenBank/DDBJ whole genome shotgun (WGS) entry which is preliminary data.</text>
</comment>
<feature type="transmembrane region" description="Helical" evidence="10">
    <location>
        <begin position="434"/>
        <end position="460"/>
    </location>
</feature>
<evidence type="ECO:0000256" key="3">
    <source>
        <dbReference type="ARBA" id="ARBA00022448"/>
    </source>
</evidence>
<keyword evidence="4" id="KW-1003">Cell membrane</keyword>
<sequence length="588" mass="63658">MPEKELDYIRSTDAAGSTEKDGGIYIDAFDKQDNAPPKKGFAKFIDGFRRADAEELGIDPNLSEAEKIAIMTANSPLTRSLKNRHLQMIAIGGSIGTGLFVGSGSSLHTGGPAGLLIAYILIGTMIYCTVMSLGELAVTFPVSGAFVTYNSRFIDPSWGFAMAWNYAMQWLVVLPLELVAAAMTVKYWDAKTNSAAFVVIFYVLIVAINFFGVRGYGEAEFIFSAVKVLAVLGFIILGIVLCAGGGPQGGYIGGKNWYIEGAPFPNGAKGVITVFVNAAFAFAGTELCGLAAAETENPRKSLPKACKQVFWRITLFYVICLTLVGLLVPWNDERLLGSSSADASASPFVISIRNAGIKGLPSVMNVVIMIAVLSVGNSSVYGSSRTLAALAASNQAPKIFGYIDKQGRPLVGIIAQLLVGLLCFLAASDKQGEVFNWLLALSGLSSIFTWGSINVCLIRFRRALAAQGRDTGELVFTSQVGVIGAIWGAFLNTVVLCLQFWIAVWPLHFSPSAEAFFSAYLTVPVVIVFYVGHKLWTKNWQVYIRAKDIDIDTGRRELDLDLVKQEVAEEKAYIASLPFYRRVYNAWC</sequence>
<evidence type="ECO:0000256" key="1">
    <source>
        <dbReference type="ARBA" id="ARBA00004651"/>
    </source>
</evidence>
<feature type="transmembrane region" description="Helical" evidence="10">
    <location>
        <begin position="366"/>
        <end position="388"/>
    </location>
</feature>
<name>A0AB34PS18_CANAX</name>
<dbReference type="PIRSF" id="PIRSF006060">
    <property type="entry name" value="AA_transporter"/>
    <property type="match status" value="1"/>
</dbReference>
<dbReference type="FunFam" id="1.20.1740.10:FF:000017">
    <property type="entry name" value="Amino acid permease"/>
    <property type="match status" value="1"/>
</dbReference>
<feature type="transmembrane region" description="Helical" evidence="10">
    <location>
        <begin position="170"/>
        <end position="188"/>
    </location>
</feature>
<evidence type="ECO:0000259" key="11">
    <source>
        <dbReference type="Pfam" id="PF00324"/>
    </source>
</evidence>
<feature type="transmembrane region" description="Helical" evidence="10">
    <location>
        <begin position="225"/>
        <end position="247"/>
    </location>
</feature>
<keyword evidence="9" id="KW-0325">Glycoprotein</keyword>
<keyword evidence="7 10" id="KW-1133">Transmembrane helix</keyword>
<dbReference type="InterPro" id="IPR004762">
    <property type="entry name" value="Amino_acid_permease_fungi"/>
</dbReference>
<feature type="transmembrane region" description="Helical" evidence="10">
    <location>
        <begin position="409"/>
        <end position="428"/>
    </location>
</feature>
<protein>
    <submittedName>
        <fullName evidence="12">Amino acid permease</fullName>
    </submittedName>
</protein>
<dbReference type="InterPro" id="IPR050524">
    <property type="entry name" value="APC_YAT"/>
</dbReference>
<evidence type="ECO:0000256" key="8">
    <source>
        <dbReference type="ARBA" id="ARBA00023136"/>
    </source>
</evidence>
<evidence type="ECO:0000256" key="2">
    <source>
        <dbReference type="ARBA" id="ARBA00006983"/>
    </source>
</evidence>
<comment type="similarity">
    <text evidence="2">Belongs to the amino acid-polyamine-organocation (APC) superfamily. YAT (TC 2.A.3.10) family.</text>
</comment>
<gene>
    <name evidence="12" type="ORF">MG3_03034</name>
</gene>
<proteinExistence type="inferred from homology"/>
<feature type="transmembrane region" description="Helical" evidence="10">
    <location>
        <begin position="86"/>
        <end position="104"/>
    </location>
</feature>
<dbReference type="Gene3D" id="1.20.1740.10">
    <property type="entry name" value="Amino acid/polyamine transporter I"/>
    <property type="match status" value="1"/>
</dbReference>
<dbReference type="InterPro" id="IPR004840">
    <property type="entry name" value="Amino_acid_permease_CS"/>
</dbReference>
<evidence type="ECO:0000313" key="12">
    <source>
        <dbReference type="EMBL" id="KGR11116.1"/>
    </source>
</evidence>
<dbReference type="PANTHER" id="PTHR43341">
    <property type="entry name" value="AMINO ACID PERMEASE"/>
    <property type="match status" value="1"/>
</dbReference>
<dbReference type="InterPro" id="IPR004841">
    <property type="entry name" value="AA-permease/SLC12A_dom"/>
</dbReference>
<dbReference type="AlphaFoldDB" id="A0AB34PS18"/>
<organism evidence="12 13">
    <name type="scientific">Candida albicans P78048</name>
    <dbReference type="NCBI Taxonomy" id="1094989"/>
    <lineage>
        <taxon>Eukaryota</taxon>
        <taxon>Fungi</taxon>
        <taxon>Dikarya</taxon>
        <taxon>Ascomycota</taxon>
        <taxon>Saccharomycotina</taxon>
        <taxon>Pichiomycetes</taxon>
        <taxon>Debaryomycetaceae</taxon>
        <taxon>Candida/Lodderomyces clade</taxon>
        <taxon>Candida</taxon>
    </lineage>
</organism>
<dbReference type="GO" id="GO:0005886">
    <property type="term" value="C:plasma membrane"/>
    <property type="evidence" value="ECO:0007669"/>
    <property type="project" value="UniProtKB-SubCell"/>
</dbReference>
<dbReference type="PROSITE" id="PS00218">
    <property type="entry name" value="AMINO_ACID_PERMEASE_1"/>
    <property type="match status" value="1"/>
</dbReference>
<feature type="transmembrane region" description="Helical" evidence="10">
    <location>
        <begin position="515"/>
        <end position="532"/>
    </location>
</feature>
<feature type="transmembrane region" description="Helical" evidence="10">
    <location>
        <begin position="194"/>
        <end position="213"/>
    </location>
</feature>
<feature type="transmembrane region" description="Helical" evidence="10">
    <location>
        <begin position="480"/>
        <end position="503"/>
    </location>
</feature>
<feature type="transmembrane region" description="Helical" evidence="10">
    <location>
        <begin position="267"/>
        <end position="288"/>
    </location>
</feature>
<evidence type="ECO:0000256" key="7">
    <source>
        <dbReference type="ARBA" id="ARBA00022989"/>
    </source>
</evidence>
<dbReference type="NCBIfam" id="TIGR00913">
    <property type="entry name" value="2A0310"/>
    <property type="match status" value="1"/>
</dbReference>
<dbReference type="PANTHER" id="PTHR43341:SF1">
    <property type="entry name" value="GENERAL AMINO-ACID PERMEASE GAP1"/>
    <property type="match status" value="1"/>
</dbReference>
<feature type="transmembrane region" description="Helical" evidence="10">
    <location>
        <begin position="309"/>
        <end position="330"/>
    </location>
</feature>
<reference evidence="12 13" key="1">
    <citation type="submission" date="2013-12" db="EMBL/GenBank/DDBJ databases">
        <title>The Genome Sequence of Candida albicans P78048.</title>
        <authorList>
            <consortium name="The Broad Institute Genome Sequencing Platform"/>
            <consortium name="The Broad Institute Genome Sequencing Center for Infectious Disease"/>
            <person name="Cuomo C."/>
            <person name="Bennett R."/>
            <person name="Hirakawa M."/>
            <person name="Noverr M."/>
            <person name="Mitchell A."/>
            <person name="Young S.K."/>
            <person name="Zeng Q."/>
            <person name="Gargeya S."/>
            <person name="Fitzgerald M."/>
            <person name="Abouelleil A."/>
            <person name="Alvarado L."/>
            <person name="Berlin A.M."/>
            <person name="Chapman S.B."/>
            <person name="Dewar J."/>
            <person name="Goldberg J."/>
            <person name="Griggs A."/>
            <person name="Gujja S."/>
            <person name="Hansen M."/>
            <person name="Howarth C."/>
            <person name="Imamovic A."/>
            <person name="Larimer J."/>
            <person name="McCowan C."/>
            <person name="Murphy C."/>
            <person name="Pearson M."/>
            <person name="Priest M."/>
            <person name="Roberts A."/>
            <person name="Saif S."/>
            <person name="Shea T."/>
            <person name="Sykes S."/>
            <person name="Wortman J."/>
            <person name="Nusbaum C."/>
            <person name="Birren B."/>
        </authorList>
    </citation>
    <scope>NUCLEOTIDE SEQUENCE [LARGE SCALE GENOMIC DNA]</scope>
    <source>
        <strain evidence="12 13">P78048</strain>
    </source>
</reference>
<dbReference type="EMBL" id="AJIX01000019">
    <property type="protein sequence ID" value="KGR11116.1"/>
    <property type="molecule type" value="Genomic_DNA"/>
</dbReference>
<evidence type="ECO:0000256" key="5">
    <source>
        <dbReference type="ARBA" id="ARBA00022692"/>
    </source>
</evidence>
<evidence type="ECO:0000256" key="9">
    <source>
        <dbReference type="ARBA" id="ARBA00023180"/>
    </source>
</evidence>
<keyword evidence="3" id="KW-0813">Transport</keyword>
<evidence type="ECO:0000256" key="4">
    <source>
        <dbReference type="ARBA" id="ARBA00022475"/>
    </source>
</evidence>
<accession>A0AB34PS18</accession>
<keyword evidence="5 10" id="KW-0812">Transmembrane</keyword>
<dbReference type="GO" id="GO:0015171">
    <property type="term" value="F:amino acid transmembrane transporter activity"/>
    <property type="evidence" value="ECO:0007669"/>
    <property type="project" value="UniProtKB-ARBA"/>
</dbReference>
<keyword evidence="8 10" id="KW-0472">Membrane</keyword>
<keyword evidence="6" id="KW-0029">Amino-acid transport</keyword>
<evidence type="ECO:0000313" key="13">
    <source>
        <dbReference type="Proteomes" id="UP000030161"/>
    </source>
</evidence>
<evidence type="ECO:0000256" key="6">
    <source>
        <dbReference type="ARBA" id="ARBA00022970"/>
    </source>
</evidence>
<evidence type="ECO:0000256" key="10">
    <source>
        <dbReference type="SAM" id="Phobius"/>
    </source>
</evidence>
<dbReference type="Proteomes" id="UP000030161">
    <property type="component" value="Unassembled WGS sequence"/>
</dbReference>
<dbReference type="Pfam" id="PF00324">
    <property type="entry name" value="AA_permease"/>
    <property type="match status" value="1"/>
</dbReference>
<feature type="domain" description="Amino acid permease/ SLC12A" evidence="11">
    <location>
        <begin position="85"/>
        <end position="541"/>
    </location>
</feature>